<evidence type="ECO:0000313" key="2">
    <source>
        <dbReference type="Proteomes" id="UP000199648"/>
    </source>
</evidence>
<dbReference type="Proteomes" id="UP000199648">
    <property type="component" value="Unassembled WGS sequence"/>
</dbReference>
<sequence length="118" mass="13961">MITPPEYEDLRALAQRDPDAFERRRREIIESALARVPEERRQRMRRLQWRIDQERLRCTNPLSACITLSRMMWDSVTGNHGLLDVLHNGKRVREDETGATVLPLNRHRMPHSEHTPAE</sequence>
<evidence type="ECO:0008006" key="3">
    <source>
        <dbReference type="Google" id="ProtNLM"/>
    </source>
</evidence>
<protein>
    <recommendedName>
        <fullName evidence="3">DUF3135 domain-containing protein</fullName>
    </recommendedName>
</protein>
<reference evidence="1 2" key="1">
    <citation type="submission" date="2016-10" db="EMBL/GenBank/DDBJ databases">
        <authorList>
            <person name="de Groot N.N."/>
        </authorList>
    </citation>
    <scope>NUCLEOTIDE SEQUENCE [LARGE SCALE GENOMIC DNA]</scope>
    <source>
        <strain evidence="1 2">HLD2</strain>
    </source>
</reference>
<dbReference type="Pfam" id="PF11333">
    <property type="entry name" value="DUF3135"/>
    <property type="match status" value="1"/>
</dbReference>
<dbReference type="EMBL" id="FMWD01000011">
    <property type="protein sequence ID" value="SCZ66156.1"/>
    <property type="molecule type" value="Genomic_DNA"/>
</dbReference>
<accession>A0A1G5QWU5</accession>
<dbReference type="InterPro" id="IPR021482">
    <property type="entry name" value="DUF3135"/>
</dbReference>
<gene>
    <name evidence="1" type="ORF">SAMN03097708_02917</name>
</gene>
<organism evidence="1 2">
    <name type="scientific">Thiohalomonas denitrificans</name>
    <dbReference type="NCBI Taxonomy" id="415747"/>
    <lineage>
        <taxon>Bacteria</taxon>
        <taxon>Pseudomonadati</taxon>
        <taxon>Pseudomonadota</taxon>
        <taxon>Gammaproteobacteria</taxon>
        <taxon>Thiohalomonadales</taxon>
        <taxon>Thiohalomonadaceae</taxon>
        <taxon>Thiohalomonas</taxon>
    </lineage>
</organism>
<dbReference type="RefSeq" id="WP_175452598.1">
    <property type="nucleotide sequence ID" value="NZ_FMWD01000011.1"/>
</dbReference>
<dbReference type="AlphaFoldDB" id="A0A1G5QWU5"/>
<dbReference type="STRING" id="415747.SAMN03097708_02917"/>
<evidence type="ECO:0000313" key="1">
    <source>
        <dbReference type="EMBL" id="SCZ66156.1"/>
    </source>
</evidence>
<name>A0A1G5QWU5_9GAMM</name>
<proteinExistence type="predicted"/>
<keyword evidence="2" id="KW-1185">Reference proteome</keyword>